<reference evidence="12 13" key="1">
    <citation type="submission" date="2016-10" db="EMBL/GenBank/DDBJ databases">
        <authorList>
            <person name="de Groot N.N."/>
        </authorList>
    </citation>
    <scope>NUCLEOTIDE SEQUENCE [LARGE SCALE GENOMIC DNA]</scope>
    <source>
        <strain evidence="12 13">DSM 16957</strain>
    </source>
</reference>
<dbReference type="STRING" id="265719.SAMN04488509_102340"/>
<organism evidence="12 13">
    <name type="scientific">Aquimonas voraii</name>
    <dbReference type="NCBI Taxonomy" id="265719"/>
    <lineage>
        <taxon>Bacteria</taxon>
        <taxon>Pseudomonadati</taxon>
        <taxon>Pseudomonadota</taxon>
        <taxon>Gammaproteobacteria</taxon>
        <taxon>Lysobacterales</taxon>
        <taxon>Lysobacteraceae</taxon>
        <taxon>Aquimonas</taxon>
    </lineage>
</organism>
<dbReference type="InterPro" id="IPR004604">
    <property type="entry name" value="DNA_recomb/repair_RecN"/>
</dbReference>
<dbReference type="OrthoDB" id="9806954at2"/>
<dbReference type="GO" id="GO:0006310">
    <property type="term" value="P:DNA recombination"/>
    <property type="evidence" value="ECO:0007669"/>
    <property type="project" value="InterPro"/>
</dbReference>
<evidence type="ECO:0000259" key="10">
    <source>
        <dbReference type="Pfam" id="PF02463"/>
    </source>
</evidence>
<name>A0A1G6UH76_9GAMM</name>
<evidence type="ECO:0000256" key="2">
    <source>
        <dbReference type="ARBA" id="ARBA00009441"/>
    </source>
</evidence>
<keyword evidence="6" id="KW-0067">ATP-binding</keyword>
<dbReference type="PANTHER" id="PTHR11059">
    <property type="entry name" value="DNA REPAIR PROTEIN RECN"/>
    <property type="match status" value="1"/>
</dbReference>
<evidence type="ECO:0000256" key="1">
    <source>
        <dbReference type="ARBA" id="ARBA00003618"/>
    </source>
</evidence>
<dbReference type="GO" id="GO:0006302">
    <property type="term" value="P:double-strand break repair"/>
    <property type="evidence" value="ECO:0007669"/>
    <property type="project" value="InterPro"/>
</dbReference>
<dbReference type="FunFam" id="3.40.50.300:FF:000356">
    <property type="entry name" value="DNA repair protein RecN"/>
    <property type="match status" value="1"/>
</dbReference>
<evidence type="ECO:0000313" key="13">
    <source>
        <dbReference type="Proteomes" id="UP000199603"/>
    </source>
</evidence>
<comment type="function">
    <text evidence="1 9">May be involved in recombinational repair of damaged DNA.</text>
</comment>
<dbReference type="GO" id="GO:0005524">
    <property type="term" value="F:ATP binding"/>
    <property type="evidence" value="ECO:0007669"/>
    <property type="project" value="UniProtKB-KW"/>
</dbReference>
<accession>A0A1G6UH76</accession>
<proteinExistence type="inferred from homology"/>
<evidence type="ECO:0000256" key="5">
    <source>
        <dbReference type="ARBA" id="ARBA00022763"/>
    </source>
</evidence>
<dbReference type="FunFam" id="3.40.50.300:FF:000319">
    <property type="entry name" value="DNA repair protein RecN"/>
    <property type="match status" value="1"/>
</dbReference>
<dbReference type="PIRSF" id="PIRSF003128">
    <property type="entry name" value="RecN"/>
    <property type="match status" value="1"/>
</dbReference>
<protein>
    <recommendedName>
        <fullName evidence="3 9">DNA repair protein RecN</fullName>
    </recommendedName>
    <alternativeName>
        <fullName evidence="8 9">Recombination protein N</fullName>
    </alternativeName>
</protein>
<keyword evidence="7 9" id="KW-0234">DNA repair</keyword>
<dbReference type="GO" id="GO:0043590">
    <property type="term" value="C:bacterial nucleoid"/>
    <property type="evidence" value="ECO:0007669"/>
    <property type="project" value="TreeGrafter"/>
</dbReference>
<dbReference type="GO" id="GO:0009432">
    <property type="term" value="P:SOS response"/>
    <property type="evidence" value="ECO:0007669"/>
    <property type="project" value="TreeGrafter"/>
</dbReference>
<feature type="domain" description="RecF/RecN/SMC N-terminal" evidence="10">
    <location>
        <begin position="190"/>
        <end position="510"/>
    </location>
</feature>
<sequence length="567" mass="60762">MLSTLFVKDFAIVSAVELQLEGGLTVISGETGAGKSLLVDALLLLTGARADAGMVRHGAERAELSATFRLPPDSPAIAWLREQELDEDEACEVRRIVRADGGSKAWINGRPATVGQISELTAHLVEIHGQHEHQALLDRTQQLGLLDGFARAQEALQPVRALAQEYAQLKRRREQIAGAATDPGPRLELLRHQLGELEAEALSPQAYAELIQSHRRLSNASSLIEACARAVARIEGEDGFDLTRSLRQTGADLARFGEDEPRLREAAELLESAAIQASEAGALVTQVQDSLELDPARLQEIESKLTRLHELGRRHRVDPAELKTCAEGIAREIEELEEAGGALAKIEAKLQAIAADWSKAAATLSALRAKAAQTLSNDVSALMSELGMAGGRLEIQIETPPGGEPSPLGAERVEFLVAANAGQPAKPLRRTASGGELSRISLAIEVATLGVDPTPTMVFDEVDTGIGGAVAEIVGQKLRALGAERQVLCVTHLPQVAAQGHHHYSVRKGERDGVTVSAPTRLSSEQRVEEIARMLGGVEITETTLAHARQMVERPGLGIRDSGLDRR</sequence>
<dbReference type="InterPro" id="IPR003395">
    <property type="entry name" value="RecF/RecN/SMC_N"/>
</dbReference>
<evidence type="ECO:0000313" key="12">
    <source>
        <dbReference type="EMBL" id="SDD40760.1"/>
    </source>
</evidence>
<gene>
    <name evidence="12" type="ORF">SAMN04488509_102340</name>
</gene>
<keyword evidence="13" id="KW-1185">Reference proteome</keyword>
<evidence type="ECO:0000256" key="6">
    <source>
        <dbReference type="ARBA" id="ARBA00022840"/>
    </source>
</evidence>
<dbReference type="AlphaFoldDB" id="A0A1G6UH76"/>
<dbReference type="Proteomes" id="UP000199603">
    <property type="component" value="Unassembled WGS sequence"/>
</dbReference>
<dbReference type="InterPro" id="IPR027417">
    <property type="entry name" value="P-loop_NTPase"/>
</dbReference>
<dbReference type="Pfam" id="PF02463">
    <property type="entry name" value="SMC_N"/>
    <property type="match status" value="1"/>
</dbReference>
<dbReference type="PANTHER" id="PTHR11059:SF0">
    <property type="entry name" value="DNA REPAIR PROTEIN RECN"/>
    <property type="match status" value="1"/>
</dbReference>
<evidence type="ECO:0000256" key="8">
    <source>
        <dbReference type="ARBA" id="ARBA00033408"/>
    </source>
</evidence>
<dbReference type="NCBIfam" id="TIGR00634">
    <property type="entry name" value="recN"/>
    <property type="match status" value="1"/>
</dbReference>
<keyword evidence="5 9" id="KW-0227">DNA damage</keyword>
<dbReference type="CDD" id="cd03241">
    <property type="entry name" value="ABC_RecN"/>
    <property type="match status" value="2"/>
</dbReference>
<evidence type="ECO:0000256" key="9">
    <source>
        <dbReference type="PIRNR" id="PIRNR003128"/>
    </source>
</evidence>
<evidence type="ECO:0000259" key="11">
    <source>
        <dbReference type="Pfam" id="PF13476"/>
    </source>
</evidence>
<dbReference type="NCBIfam" id="NF008121">
    <property type="entry name" value="PRK10869.1"/>
    <property type="match status" value="1"/>
</dbReference>
<evidence type="ECO:0000256" key="4">
    <source>
        <dbReference type="ARBA" id="ARBA00022741"/>
    </source>
</evidence>
<dbReference type="EMBL" id="FNAG01000002">
    <property type="protein sequence ID" value="SDD40760.1"/>
    <property type="molecule type" value="Genomic_DNA"/>
</dbReference>
<dbReference type="SUPFAM" id="SSF52540">
    <property type="entry name" value="P-loop containing nucleoside triphosphate hydrolases"/>
    <property type="match status" value="1"/>
</dbReference>
<evidence type="ECO:0000256" key="3">
    <source>
        <dbReference type="ARBA" id="ARBA00021315"/>
    </source>
</evidence>
<feature type="domain" description="Rad50/SbcC-type AAA" evidence="11">
    <location>
        <begin position="7"/>
        <end position="134"/>
    </location>
</feature>
<dbReference type="RefSeq" id="WP_091240895.1">
    <property type="nucleotide sequence ID" value="NZ_FNAG01000002.1"/>
</dbReference>
<dbReference type="InterPro" id="IPR038729">
    <property type="entry name" value="Rad50/SbcC_AAA"/>
</dbReference>
<comment type="similarity">
    <text evidence="2 9">Belongs to the RecN family.</text>
</comment>
<evidence type="ECO:0000256" key="7">
    <source>
        <dbReference type="ARBA" id="ARBA00023204"/>
    </source>
</evidence>
<keyword evidence="4" id="KW-0547">Nucleotide-binding</keyword>
<dbReference type="Pfam" id="PF13476">
    <property type="entry name" value="AAA_23"/>
    <property type="match status" value="1"/>
</dbReference>
<dbReference type="Gene3D" id="3.40.50.300">
    <property type="entry name" value="P-loop containing nucleotide triphosphate hydrolases"/>
    <property type="match status" value="2"/>
</dbReference>
<dbReference type="GO" id="GO:0016887">
    <property type="term" value="F:ATP hydrolysis activity"/>
    <property type="evidence" value="ECO:0007669"/>
    <property type="project" value="InterPro"/>
</dbReference>